<evidence type="ECO:0000313" key="1">
    <source>
        <dbReference type="EMBL" id="MPC46823.1"/>
    </source>
</evidence>
<dbReference type="EMBL" id="VSRR010007398">
    <property type="protein sequence ID" value="MPC46823.1"/>
    <property type="molecule type" value="Genomic_DNA"/>
</dbReference>
<reference evidence="1 2" key="1">
    <citation type="submission" date="2019-05" db="EMBL/GenBank/DDBJ databases">
        <title>Another draft genome of Portunus trituberculatus and its Hox gene families provides insights of decapod evolution.</title>
        <authorList>
            <person name="Jeong J.-H."/>
            <person name="Song I."/>
            <person name="Kim S."/>
            <person name="Choi T."/>
            <person name="Kim D."/>
            <person name="Ryu S."/>
            <person name="Kim W."/>
        </authorList>
    </citation>
    <scope>NUCLEOTIDE SEQUENCE [LARGE SCALE GENOMIC DNA]</scope>
    <source>
        <tissue evidence="1">Muscle</tissue>
    </source>
</reference>
<organism evidence="1 2">
    <name type="scientific">Portunus trituberculatus</name>
    <name type="common">Swimming crab</name>
    <name type="synonym">Neptunus trituberculatus</name>
    <dbReference type="NCBI Taxonomy" id="210409"/>
    <lineage>
        <taxon>Eukaryota</taxon>
        <taxon>Metazoa</taxon>
        <taxon>Ecdysozoa</taxon>
        <taxon>Arthropoda</taxon>
        <taxon>Crustacea</taxon>
        <taxon>Multicrustacea</taxon>
        <taxon>Malacostraca</taxon>
        <taxon>Eumalacostraca</taxon>
        <taxon>Eucarida</taxon>
        <taxon>Decapoda</taxon>
        <taxon>Pleocyemata</taxon>
        <taxon>Brachyura</taxon>
        <taxon>Eubrachyura</taxon>
        <taxon>Portunoidea</taxon>
        <taxon>Portunidae</taxon>
        <taxon>Portuninae</taxon>
        <taxon>Portunus</taxon>
    </lineage>
</organism>
<evidence type="ECO:0000313" key="2">
    <source>
        <dbReference type="Proteomes" id="UP000324222"/>
    </source>
</evidence>
<name>A0A5B7FP28_PORTR</name>
<gene>
    <name evidence="1" type="ORF">E2C01_040553</name>
</gene>
<dbReference type="AlphaFoldDB" id="A0A5B7FP28"/>
<accession>A0A5B7FP28</accession>
<dbReference type="Proteomes" id="UP000324222">
    <property type="component" value="Unassembled WGS sequence"/>
</dbReference>
<sequence length="120" mass="13364">MAVVPGNTCAEQLLNEVRLTPVLRYGGLCRRGRECRVVTHVIGASIRLHYASFPRGSRELHNVQSRAAEDNLMKPTSVYDERERVAGWRGYVEGVEELQGRDRGVEGVLGVGRPCSTRDN</sequence>
<protein>
    <submittedName>
        <fullName evidence="1">Uncharacterized protein</fullName>
    </submittedName>
</protein>
<comment type="caution">
    <text evidence="1">The sequence shown here is derived from an EMBL/GenBank/DDBJ whole genome shotgun (WGS) entry which is preliminary data.</text>
</comment>
<proteinExistence type="predicted"/>
<keyword evidence="2" id="KW-1185">Reference proteome</keyword>